<sequence length="131" mass="15811">MLRHKSLFLILFISKLYSYDVVITNKDINYNEVININMISQTKVNEIKKYCKPLSYEDFKNNKYQASHYMRKGFVICEDDVKNYKKKSVLFDFGIIQIEKEGEVIYENDEYIRIKRKDGEIEKIYKDGRLR</sequence>
<dbReference type="Proteomes" id="UP000289718">
    <property type="component" value="Unassembled WGS sequence"/>
</dbReference>
<dbReference type="AlphaFoldDB" id="A0A4Q1AWM5"/>
<dbReference type="RefSeq" id="WP_206732299.1">
    <property type="nucleotide sequence ID" value="NZ_NXIE01000005.1"/>
</dbReference>
<proteinExistence type="predicted"/>
<protein>
    <submittedName>
        <fullName evidence="1">Uncharacterized protein</fullName>
    </submittedName>
</protein>
<keyword evidence="2" id="KW-1185">Reference proteome</keyword>
<gene>
    <name evidence="1" type="ORF">CP965_11955</name>
</gene>
<name>A0A4Q1AWM5_9BACT</name>
<organism evidence="1 2">
    <name type="scientific">Halarcobacter mediterraneus</name>
    <dbReference type="NCBI Taxonomy" id="2023153"/>
    <lineage>
        <taxon>Bacteria</taxon>
        <taxon>Pseudomonadati</taxon>
        <taxon>Campylobacterota</taxon>
        <taxon>Epsilonproteobacteria</taxon>
        <taxon>Campylobacterales</taxon>
        <taxon>Arcobacteraceae</taxon>
        <taxon>Halarcobacter</taxon>
    </lineage>
</organism>
<reference evidence="1 2" key="1">
    <citation type="submission" date="2017-09" db="EMBL/GenBank/DDBJ databases">
        <title>Genomics of the genus Arcobacter.</title>
        <authorList>
            <person name="Perez-Cataluna A."/>
            <person name="Figueras M.J."/>
            <person name="Salas-Masso N."/>
        </authorList>
    </citation>
    <scope>NUCLEOTIDE SEQUENCE [LARGE SCALE GENOMIC DNA]</scope>
    <source>
        <strain evidence="1 2">F156-34</strain>
    </source>
</reference>
<accession>A0A4Q1AWM5</accession>
<comment type="caution">
    <text evidence="1">The sequence shown here is derived from an EMBL/GenBank/DDBJ whole genome shotgun (WGS) entry which is preliminary data.</text>
</comment>
<evidence type="ECO:0000313" key="2">
    <source>
        <dbReference type="Proteomes" id="UP000289718"/>
    </source>
</evidence>
<evidence type="ECO:0000313" key="1">
    <source>
        <dbReference type="EMBL" id="RXK11888.1"/>
    </source>
</evidence>
<dbReference type="EMBL" id="NXIE01000005">
    <property type="protein sequence ID" value="RXK11888.1"/>
    <property type="molecule type" value="Genomic_DNA"/>
</dbReference>